<feature type="compositionally biased region" description="Basic and acidic residues" evidence="1">
    <location>
        <begin position="175"/>
        <end position="259"/>
    </location>
</feature>
<feature type="compositionally biased region" description="Acidic residues" evidence="1">
    <location>
        <begin position="53"/>
        <end position="62"/>
    </location>
</feature>
<dbReference type="AlphaFoldDB" id="A0AAD5BRU9"/>
<comment type="caution">
    <text evidence="2">The sequence shown here is derived from an EMBL/GenBank/DDBJ whole genome shotgun (WGS) entry which is preliminary data.</text>
</comment>
<feature type="compositionally biased region" description="Basic and acidic residues" evidence="1">
    <location>
        <begin position="118"/>
        <end position="131"/>
    </location>
</feature>
<organism evidence="2 3">
    <name type="scientific">Ambrosia artemisiifolia</name>
    <name type="common">Common ragweed</name>
    <dbReference type="NCBI Taxonomy" id="4212"/>
    <lineage>
        <taxon>Eukaryota</taxon>
        <taxon>Viridiplantae</taxon>
        <taxon>Streptophyta</taxon>
        <taxon>Embryophyta</taxon>
        <taxon>Tracheophyta</taxon>
        <taxon>Spermatophyta</taxon>
        <taxon>Magnoliopsida</taxon>
        <taxon>eudicotyledons</taxon>
        <taxon>Gunneridae</taxon>
        <taxon>Pentapetalae</taxon>
        <taxon>asterids</taxon>
        <taxon>campanulids</taxon>
        <taxon>Asterales</taxon>
        <taxon>Asteraceae</taxon>
        <taxon>Asteroideae</taxon>
        <taxon>Heliantheae alliance</taxon>
        <taxon>Heliantheae</taxon>
        <taxon>Ambrosia</taxon>
    </lineage>
</organism>
<feature type="non-terminal residue" evidence="2">
    <location>
        <position position="1"/>
    </location>
</feature>
<sequence>DRKADNASAAITPKSTAKVIIPANTKGADVDDASGISSFNSPGNVLGLGNYASDDDDEEEEEKEVKNTSVPPSSSSSKLPVHLSENGSSQVDDDVRGKKFLGESGSHRVSPNGAIESHNGKIDGEKIKSDNDFSNSTQSVNEGGLKAKNSLLDDSQGRSLRNGPDKSSKDKKHNKVDENSRTHDERHIKRAKQEDQNGPKEKLKDHDSGKKVSKAEVKDDKEERERDKRSRDKEDSRKREKEKDEKNERTKHKSVGDSSRRKRHHSPSPGVRGRSSKDNSSMSHARGSSDSSSDDSRRKVRSKRRDLSPSPVRSRRYFEVIFYHHDRVNFVKAYHKCQGLLASVLTAGILSILLLKPPGKGGGQGQDPDPGLGEDSIQADCAFEDYKLYDTSVCLFPTAFEG</sequence>
<accession>A0AAD5BRU9</accession>
<feature type="compositionally biased region" description="Polar residues" evidence="1">
    <location>
        <begin position="132"/>
        <end position="141"/>
    </location>
</feature>
<feature type="compositionally biased region" description="Low complexity" evidence="1">
    <location>
        <begin position="69"/>
        <end position="84"/>
    </location>
</feature>
<evidence type="ECO:0000313" key="2">
    <source>
        <dbReference type="EMBL" id="KAI7727313.1"/>
    </source>
</evidence>
<name>A0AAD5BRU9_AMBAR</name>
<proteinExistence type="predicted"/>
<keyword evidence="3" id="KW-1185">Reference proteome</keyword>
<evidence type="ECO:0000313" key="3">
    <source>
        <dbReference type="Proteomes" id="UP001206925"/>
    </source>
</evidence>
<dbReference type="Proteomes" id="UP001206925">
    <property type="component" value="Unassembled WGS sequence"/>
</dbReference>
<gene>
    <name evidence="2" type="ORF">M8C21_027585</name>
</gene>
<reference evidence="2" key="1">
    <citation type="submission" date="2022-06" db="EMBL/GenBank/DDBJ databases">
        <title>Uncovering the hologenomic basis of an extraordinary plant invasion.</title>
        <authorList>
            <person name="Bieker V.C."/>
            <person name="Martin M.D."/>
            <person name="Gilbert T."/>
            <person name="Hodgins K."/>
            <person name="Battlay P."/>
            <person name="Petersen B."/>
            <person name="Wilson J."/>
        </authorList>
    </citation>
    <scope>NUCLEOTIDE SEQUENCE</scope>
    <source>
        <strain evidence="2">AA19_3_7</strain>
        <tissue evidence="2">Leaf</tissue>
    </source>
</reference>
<protein>
    <submittedName>
        <fullName evidence="2">Uncharacterized protein</fullName>
    </submittedName>
</protein>
<dbReference type="EMBL" id="JAMZMK010011403">
    <property type="protein sequence ID" value="KAI7727313.1"/>
    <property type="molecule type" value="Genomic_DNA"/>
</dbReference>
<feature type="compositionally biased region" description="Low complexity" evidence="1">
    <location>
        <begin position="280"/>
        <end position="291"/>
    </location>
</feature>
<feature type="region of interest" description="Disordered" evidence="1">
    <location>
        <begin position="22"/>
        <end position="310"/>
    </location>
</feature>
<evidence type="ECO:0000256" key="1">
    <source>
        <dbReference type="SAM" id="MobiDB-lite"/>
    </source>
</evidence>